<feature type="repeat" description="TPR" evidence="1">
    <location>
        <begin position="380"/>
        <end position="413"/>
    </location>
</feature>
<dbReference type="Pfam" id="PF14559">
    <property type="entry name" value="TPR_19"/>
    <property type="match status" value="5"/>
</dbReference>
<keyword evidence="4" id="KW-1185">Reference proteome</keyword>
<proteinExistence type="predicted"/>
<dbReference type="SMART" id="SM00028">
    <property type="entry name" value="TPR"/>
    <property type="match status" value="10"/>
</dbReference>
<evidence type="ECO:0000313" key="4">
    <source>
        <dbReference type="Proteomes" id="UP000008631"/>
    </source>
</evidence>
<dbReference type="EMBL" id="CP002353">
    <property type="protein sequence ID" value="ADV63221.1"/>
    <property type="molecule type" value="Genomic_DNA"/>
</dbReference>
<dbReference type="HOGENOM" id="CLU_304370_0_0_0"/>
<dbReference type="STRING" id="575540.Isop_2651"/>
<dbReference type="AlphaFoldDB" id="E8QZT0"/>
<reference evidence="3 4" key="2">
    <citation type="journal article" date="2011" name="Stand. Genomic Sci.">
        <title>Complete genome sequence of Isosphaera pallida type strain (IS1B).</title>
        <authorList>
            <consortium name="US DOE Joint Genome Institute (JGI-PGF)"/>
            <person name="Goker M."/>
            <person name="Cleland D."/>
            <person name="Saunders E."/>
            <person name="Lapidus A."/>
            <person name="Nolan M."/>
            <person name="Lucas S."/>
            <person name="Hammon N."/>
            <person name="Deshpande S."/>
            <person name="Cheng J.F."/>
            <person name="Tapia R."/>
            <person name="Han C."/>
            <person name="Goodwin L."/>
            <person name="Pitluck S."/>
            <person name="Liolios K."/>
            <person name="Pagani I."/>
            <person name="Ivanova N."/>
            <person name="Mavromatis K."/>
            <person name="Pati A."/>
            <person name="Chen A."/>
            <person name="Palaniappan K."/>
            <person name="Land M."/>
            <person name="Hauser L."/>
            <person name="Chang Y.J."/>
            <person name="Jeffries C.D."/>
            <person name="Detter J.C."/>
            <person name="Beck B."/>
            <person name="Woyke T."/>
            <person name="Bristow J."/>
            <person name="Eisen J.A."/>
            <person name="Markowitz V."/>
            <person name="Hugenholtz P."/>
            <person name="Kyrpides N.C."/>
            <person name="Klenk H.P."/>
        </authorList>
    </citation>
    <scope>NUCLEOTIDE SEQUENCE [LARGE SCALE GENOMIC DNA]</scope>
    <source>
        <strain evidence="4">ATCC 43644 / DSM 9630 / IS1B</strain>
    </source>
</reference>
<evidence type="ECO:0000256" key="1">
    <source>
        <dbReference type="PROSITE-ProRule" id="PRU00339"/>
    </source>
</evidence>
<evidence type="ECO:0000259" key="2">
    <source>
        <dbReference type="Pfam" id="PF13485"/>
    </source>
</evidence>
<dbReference type="PANTHER" id="PTHR12558">
    <property type="entry name" value="CELL DIVISION CYCLE 16,23,27"/>
    <property type="match status" value="1"/>
</dbReference>
<dbReference type="PROSITE" id="PS50005">
    <property type="entry name" value="TPR"/>
    <property type="match status" value="4"/>
</dbReference>
<feature type="repeat" description="TPR" evidence="1">
    <location>
        <begin position="414"/>
        <end position="447"/>
    </location>
</feature>
<feature type="repeat" description="TPR" evidence="1">
    <location>
        <begin position="892"/>
        <end position="925"/>
    </location>
</feature>
<evidence type="ECO:0000313" key="3">
    <source>
        <dbReference type="EMBL" id="ADV63221.1"/>
    </source>
</evidence>
<dbReference type="Pfam" id="PF13485">
    <property type="entry name" value="Peptidase_MA_2"/>
    <property type="match status" value="1"/>
</dbReference>
<reference key="1">
    <citation type="submission" date="2010-11" db="EMBL/GenBank/DDBJ databases">
        <title>The complete sequence of chromosome of Isophaera pallida ATCC 43644.</title>
        <authorList>
            <consortium name="US DOE Joint Genome Institute (JGI-PGF)"/>
            <person name="Lucas S."/>
            <person name="Copeland A."/>
            <person name="Lapidus A."/>
            <person name="Bruce D."/>
            <person name="Goodwin L."/>
            <person name="Pitluck S."/>
            <person name="Kyrpides N."/>
            <person name="Mavromatis K."/>
            <person name="Pagani I."/>
            <person name="Ivanova N."/>
            <person name="Saunders E."/>
            <person name="Brettin T."/>
            <person name="Detter J.C."/>
            <person name="Han C."/>
            <person name="Tapia R."/>
            <person name="Land M."/>
            <person name="Hauser L."/>
            <person name="Markowitz V."/>
            <person name="Cheng J.-F."/>
            <person name="Hugenholtz P."/>
            <person name="Woyke T."/>
            <person name="Wu D."/>
            <person name="Eisen J.A."/>
        </authorList>
    </citation>
    <scope>NUCLEOTIDE SEQUENCE</scope>
    <source>
        <strain>ATCC 43644</strain>
    </source>
</reference>
<name>E8QZT0_ISOPI</name>
<dbReference type="InterPro" id="IPR019734">
    <property type="entry name" value="TPR_rpt"/>
</dbReference>
<protein>
    <submittedName>
        <fullName evidence="3">Tetratricopeptide TPR_1 repeat-containing protein</fullName>
    </submittedName>
</protein>
<dbReference type="PANTHER" id="PTHR12558:SF13">
    <property type="entry name" value="CELL DIVISION CYCLE PROTEIN 27 HOMOLOG"/>
    <property type="match status" value="1"/>
</dbReference>
<feature type="repeat" description="TPR" evidence="1">
    <location>
        <begin position="790"/>
        <end position="823"/>
    </location>
</feature>
<organism evidence="3 4">
    <name type="scientific">Isosphaera pallida (strain ATCC 43644 / DSM 9630 / IS1B)</name>
    <dbReference type="NCBI Taxonomy" id="575540"/>
    <lineage>
        <taxon>Bacteria</taxon>
        <taxon>Pseudomonadati</taxon>
        <taxon>Planctomycetota</taxon>
        <taxon>Planctomycetia</taxon>
        <taxon>Isosphaerales</taxon>
        <taxon>Isosphaeraceae</taxon>
        <taxon>Isosphaera</taxon>
    </lineage>
</organism>
<dbReference type="SUPFAM" id="SSF48452">
    <property type="entry name" value="TPR-like"/>
    <property type="match status" value="3"/>
</dbReference>
<gene>
    <name evidence="3" type="ordered locus">Isop_2651</name>
</gene>
<keyword evidence="1" id="KW-0802">TPR repeat</keyword>
<dbReference type="eggNOG" id="COG4783">
    <property type="taxonomic scope" value="Bacteria"/>
</dbReference>
<accession>E8QZT0</accession>
<feature type="domain" description="Peptidase MA-like" evidence="2">
    <location>
        <begin position="558"/>
        <end position="684"/>
    </location>
</feature>
<dbReference type="KEGG" id="ipa:Isop_2651"/>
<dbReference type="InParanoid" id="E8QZT0"/>
<sequence>MMGSHRLMGVTVPLAALTLGSLVGVGEGRLTTQAAGVWVRTIQAAQENERDQLAQALKALQVGKTATAREQLEALSQSPRVHQDSDLAAEVARAQAICLRAQGELDEATRILEEAIKAAPANPDLLALLADLEFSRGRWEAAAERTAQARAQDDNHLLARWVDAQLLRETGKLEDAVNACRWFVDLQNEQAERLKTDPEALLLVGQAAELYFRAEARGEDLAQSLNDVINVIYEQAITTDRHCWQAAWLEGRLFLAGYNERLAMPELQRALTINPLAPEVLTTLGQADLNGYKLAAGREKAQRALEINPSYLPAYVLLADLNISDERFADALKAAESALAINPRDQDALARYAAAQRLLLNDAAARAAELAVLADNPRPARFYAALGERLADRRKYPEAERAFLKAVEADPNQADAIIGLGMLHMQVGREAEAKTLFDQAFAADPFNVRADNMMKVLRHLSGYTTIETNHFRVLVDPAQDELLGRYMADYLEEVLVELSQTLGFTPPGQTQVEILKNHQWFSGRTIGLPFIPTVGACTGKVVAMASPRATQRPYNWARVLKHEMVHVLNLQQTEFNIPHWYTEALAVNSEGYPRPQEWNKMLLVRVPARKLLNLDTINLGFIRPSEPEERQLAYCQAQLYAQYMTQRFGPQAHIRLLDAYRRGLTTDQAVPDAFGIPKEDFEAGYLDFLDAEVRTLKARVESEEPITFSKLQDRLKADPENADLNAKMAYEHFSRRDLREARPFADKALKLNPKQPLAAYVKARLLETIGDEEAARAVLKPALDPENPNERVVDLLGQLEMKAGNLDEAERLFETARRLDPSNSKWIAGLARVHLRQKRVDAFLEDLAKLALNDADDLTLRKELAKRHLQRGEFDQAARWGKECLYIDVYDPECHELLADAHLGQNQADRAVAEYKVALQLQPKKLALLGVKLARAEWAAGQRDEARQRLDAILQADPTLPEAQDLDREWRGKAER</sequence>
<dbReference type="Gene3D" id="1.25.40.10">
    <property type="entry name" value="Tetratricopeptide repeat domain"/>
    <property type="match status" value="4"/>
</dbReference>
<dbReference type="Proteomes" id="UP000008631">
    <property type="component" value="Chromosome"/>
</dbReference>
<dbReference type="eggNOG" id="COG0457">
    <property type="taxonomic scope" value="Bacteria"/>
</dbReference>
<dbReference type="InterPro" id="IPR011990">
    <property type="entry name" value="TPR-like_helical_dom_sf"/>
</dbReference>
<dbReference type="InterPro" id="IPR039568">
    <property type="entry name" value="Peptidase_MA-like_dom"/>
</dbReference>